<dbReference type="InterPro" id="IPR037176">
    <property type="entry name" value="Osmotin/thaumatin-like_sf"/>
</dbReference>
<dbReference type="RefSeq" id="WP_394840883.1">
    <property type="nucleotide sequence ID" value="NZ_CP089982.1"/>
</dbReference>
<protein>
    <submittedName>
        <fullName evidence="1">Uncharacterized protein</fullName>
    </submittedName>
</protein>
<keyword evidence="2" id="KW-1185">Reference proteome</keyword>
<proteinExistence type="predicted"/>
<evidence type="ECO:0000313" key="1">
    <source>
        <dbReference type="EMBL" id="WXA90270.1"/>
    </source>
</evidence>
<gene>
    <name evidence="1" type="ORF">LZC95_27885</name>
</gene>
<accession>A0ABZ2JUY4</accession>
<dbReference type="Gene3D" id="2.60.110.10">
    <property type="entry name" value="Thaumatin"/>
    <property type="match status" value="1"/>
</dbReference>
<dbReference type="EMBL" id="CP089982">
    <property type="protein sequence ID" value="WXA90270.1"/>
    <property type="molecule type" value="Genomic_DNA"/>
</dbReference>
<dbReference type="Proteomes" id="UP001379533">
    <property type="component" value="Chromosome"/>
</dbReference>
<sequence>MVIIERGGNTTQVDMFGFPMTARLQQTAIGYDQTVGITRTRDQVITLATRDRPNRTMP</sequence>
<name>A0ABZ2JUY4_9BACT</name>
<organism evidence="1 2">
    <name type="scientific">Pendulispora brunnea</name>
    <dbReference type="NCBI Taxonomy" id="2905690"/>
    <lineage>
        <taxon>Bacteria</taxon>
        <taxon>Pseudomonadati</taxon>
        <taxon>Myxococcota</taxon>
        <taxon>Myxococcia</taxon>
        <taxon>Myxococcales</taxon>
        <taxon>Sorangiineae</taxon>
        <taxon>Pendulisporaceae</taxon>
        <taxon>Pendulispora</taxon>
    </lineage>
</organism>
<evidence type="ECO:0000313" key="2">
    <source>
        <dbReference type="Proteomes" id="UP001379533"/>
    </source>
</evidence>
<reference evidence="1 2" key="1">
    <citation type="submission" date="2021-12" db="EMBL/GenBank/DDBJ databases">
        <title>Discovery of the Pendulisporaceae a myxobacterial family with distinct sporulation behavior and unique specialized metabolism.</title>
        <authorList>
            <person name="Garcia R."/>
            <person name="Popoff A."/>
            <person name="Bader C.D."/>
            <person name="Loehr J."/>
            <person name="Walesch S."/>
            <person name="Walt C."/>
            <person name="Boldt J."/>
            <person name="Bunk B."/>
            <person name="Haeckl F.J.F.P.J."/>
            <person name="Gunesch A.P."/>
            <person name="Birkelbach J."/>
            <person name="Nuebel U."/>
            <person name="Pietschmann T."/>
            <person name="Bach T."/>
            <person name="Mueller R."/>
        </authorList>
    </citation>
    <scope>NUCLEOTIDE SEQUENCE [LARGE SCALE GENOMIC DNA]</scope>
    <source>
        <strain evidence="1 2">MSr12523</strain>
    </source>
</reference>